<evidence type="ECO:0000256" key="6">
    <source>
        <dbReference type="ARBA" id="ARBA00022692"/>
    </source>
</evidence>
<keyword evidence="5 12" id="KW-0813">Transport</keyword>
<dbReference type="Gene3D" id="1.50.40.10">
    <property type="entry name" value="Mitochondrial carrier domain"/>
    <property type="match status" value="1"/>
</dbReference>
<dbReference type="Proteomes" id="UP000000709">
    <property type="component" value="Unassembled WGS sequence"/>
</dbReference>
<comment type="similarity">
    <text evidence="3 12">Belongs to the mitochondrial carrier (TC 2.A.29) family.</text>
</comment>
<evidence type="ECO:0000256" key="3">
    <source>
        <dbReference type="ARBA" id="ARBA00006375"/>
    </source>
</evidence>
<dbReference type="SUPFAM" id="SSF103506">
    <property type="entry name" value="Mitochondrial carrier"/>
    <property type="match status" value="1"/>
</dbReference>
<dbReference type="KEGG" id="spaa:SPAPADRAFT_58373"/>
<comment type="subcellular location">
    <subcellularLocation>
        <location evidence="2">Mitochondrion membrane</location>
        <topology evidence="2">Multi-pass membrane protein</topology>
    </subcellularLocation>
</comment>
<dbReference type="InterPro" id="IPR049563">
    <property type="entry name" value="TXTP-like"/>
</dbReference>
<dbReference type="InterPro" id="IPR023395">
    <property type="entry name" value="MCP_dom_sf"/>
</dbReference>
<comment type="function">
    <text evidence="1">Mitochondrial transporter that mediates uptake of thiamine pyrophosphate (ThPP) into mitochondria.</text>
</comment>
<evidence type="ECO:0000256" key="2">
    <source>
        <dbReference type="ARBA" id="ARBA00004225"/>
    </source>
</evidence>
<evidence type="ECO:0000256" key="12">
    <source>
        <dbReference type="RuleBase" id="RU000488"/>
    </source>
</evidence>
<dbReference type="PANTHER" id="PTHR45788:SF5">
    <property type="entry name" value="AFR253WP"/>
    <property type="match status" value="1"/>
</dbReference>
<accession>G3AG39</accession>
<keyword evidence="7" id="KW-0677">Repeat</keyword>
<keyword evidence="9" id="KW-0496">Mitochondrion</keyword>
<evidence type="ECO:0000256" key="11">
    <source>
        <dbReference type="PROSITE-ProRule" id="PRU00282"/>
    </source>
</evidence>
<evidence type="ECO:0000313" key="13">
    <source>
        <dbReference type="EMBL" id="EGW35178.1"/>
    </source>
</evidence>
<dbReference type="AlphaFoldDB" id="G3AG39"/>
<sequence>MNIEQPKSDNLLTALVSGCTASAFAATLTYPFDFLKTQEQLNNPELMKKFNITNGPHTLGQMSKGCSALVLGSILKNGTRLISYNWTSKFMAIDGREGKTTSAPRTVIAGAISAFFETLWIIPFENIKITMVQNQTWMNEMTRIKEKIVDKTEKNLFKREYVSPHKYYTTEIFDQYFGTAQQSKFAAAAQKQIKNPFDTLIEHYNKHPSLTLSSTIKEIYSIKGISGFTAGTFITFTRQIAITWVWLSTYNATRQLIDPHKKSDDKGWFGHDYNALEKTGLHLVSSLAVIAVTQPLDVLKSHIQSKNGKGMYRDALSTAYKLFMQQGAKSLFRGALPRWCKLIVSGGLTASIYGYVEDIVNVAGGQKMFEEKRLE</sequence>
<feature type="repeat" description="Solcar" evidence="11">
    <location>
        <begin position="273"/>
        <end position="359"/>
    </location>
</feature>
<reference evidence="13 14" key="1">
    <citation type="journal article" date="2011" name="Proc. Natl. Acad. Sci. U.S.A.">
        <title>Comparative genomics of xylose-fermenting fungi for enhanced biofuel production.</title>
        <authorList>
            <person name="Wohlbach D.J."/>
            <person name="Kuo A."/>
            <person name="Sato T.K."/>
            <person name="Potts K.M."/>
            <person name="Salamov A.A."/>
            <person name="LaButti K.M."/>
            <person name="Sun H."/>
            <person name="Clum A."/>
            <person name="Pangilinan J.L."/>
            <person name="Lindquist E.A."/>
            <person name="Lucas S."/>
            <person name="Lapidus A."/>
            <person name="Jin M."/>
            <person name="Gunawan C."/>
            <person name="Balan V."/>
            <person name="Dale B.E."/>
            <person name="Jeffries T.W."/>
            <person name="Zinkel R."/>
            <person name="Barry K.W."/>
            <person name="Grigoriev I.V."/>
            <person name="Gasch A.P."/>
        </authorList>
    </citation>
    <scope>NUCLEOTIDE SEQUENCE [LARGE SCALE GENOMIC DNA]</scope>
    <source>
        <strain evidence="14">NRRL Y-27907 / 11-Y1</strain>
    </source>
</reference>
<dbReference type="STRING" id="619300.G3AG39"/>
<dbReference type="GeneID" id="18872421"/>
<feature type="repeat" description="Solcar" evidence="11">
    <location>
        <begin position="9"/>
        <end position="90"/>
    </location>
</feature>
<evidence type="ECO:0000256" key="10">
    <source>
        <dbReference type="ARBA" id="ARBA00023136"/>
    </source>
</evidence>
<dbReference type="PROSITE" id="PS50920">
    <property type="entry name" value="SOLCAR"/>
    <property type="match status" value="2"/>
</dbReference>
<dbReference type="PANTHER" id="PTHR45788">
    <property type="entry name" value="SUCCINATE/FUMARATE MITOCHONDRIAL TRANSPORTER-RELATED"/>
    <property type="match status" value="1"/>
</dbReference>
<evidence type="ECO:0000256" key="9">
    <source>
        <dbReference type="ARBA" id="ARBA00023128"/>
    </source>
</evidence>
<evidence type="ECO:0000256" key="1">
    <source>
        <dbReference type="ARBA" id="ARBA00002238"/>
    </source>
</evidence>
<evidence type="ECO:0000256" key="5">
    <source>
        <dbReference type="ARBA" id="ARBA00022448"/>
    </source>
</evidence>
<dbReference type="RefSeq" id="XP_007372590.1">
    <property type="nucleotide sequence ID" value="XM_007372528.1"/>
</dbReference>
<protein>
    <recommendedName>
        <fullName evidence="4">Mitochondrial thiamine pyrophosphate carrier 1</fullName>
    </recommendedName>
</protein>
<dbReference type="EMBL" id="GL996499">
    <property type="protein sequence ID" value="EGW35178.1"/>
    <property type="molecule type" value="Genomic_DNA"/>
</dbReference>
<keyword evidence="14" id="KW-1185">Reference proteome</keyword>
<dbReference type="GO" id="GO:0031966">
    <property type="term" value="C:mitochondrial membrane"/>
    <property type="evidence" value="ECO:0007669"/>
    <property type="project" value="UniProtKB-SubCell"/>
</dbReference>
<dbReference type="HOGENOM" id="CLU_015166_5_1_1"/>
<name>G3AG39_SPAPN</name>
<dbReference type="GO" id="GO:0006843">
    <property type="term" value="P:mitochondrial citrate transmembrane transport"/>
    <property type="evidence" value="ECO:0007669"/>
    <property type="project" value="TreeGrafter"/>
</dbReference>
<keyword evidence="8" id="KW-1133">Transmembrane helix</keyword>
<dbReference type="OMA" id="TRMQSKY"/>
<evidence type="ECO:0000256" key="7">
    <source>
        <dbReference type="ARBA" id="ARBA00022737"/>
    </source>
</evidence>
<dbReference type="GO" id="GO:0071913">
    <property type="term" value="F:citrate secondary active transmembrane transporter activity"/>
    <property type="evidence" value="ECO:0007669"/>
    <property type="project" value="TreeGrafter"/>
</dbReference>
<dbReference type="eggNOG" id="KOG0756">
    <property type="taxonomic scope" value="Eukaryota"/>
</dbReference>
<dbReference type="Pfam" id="PF00153">
    <property type="entry name" value="Mito_carr"/>
    <property type="match status" value="2"/>
</dbReference>
<gene>
    <name evidence="13" type="ORF">SPAPADRAFT_58373</name>
</gene>
<dbReference type="InterPro" id="IPR018108">
    <property type="entry name" value="MCP_transmembrane"/>
</dbReference>
<organism evidence="14">
    <name type="scientific">Spathaspora passalidarum (strain NRRL Y-27907 / 11-Y1)</name>
    <dbReference type="NCBI Taxonomy" id="619300"/>
    <lineage>
        <taxon>Eukaryota</taxon>
        <taxon>Fungi</taxon>
        <taxon>Dikarya</taxon>
        <taxon>Ascomycota</taxon>
        <taxon>Saccharomycotina</taxon>
        <taxon>Pichiomycetes</taxon>
        <taxon>Debaryomycetaceae</taxon>
        <taxon>Spathaspora</taxon>
    </lineage>
</organism>
<evidence type="ECO:0000256" key="8">
    <source>
        <dbReference type="ARBA" id="ARBA00022989"/>
    </source>
</evidence>
<dbReference type="InParanoid" id="G3AG39"/>
<dbReference type="OrthoDB" id="44467at2759"/>
<evidence type="ECO:0000313" key="14">
    <source>
        <dbReference type="Proteomes" id="UP000000709"/>
    </source>
</evidence>
<evidence type="ECO:0000256" key="4">
    <source>
        <dbReference type="ARBA" id="ARBA00021935"/>
    </source>
</evidence>
<proteinExistence type="inferred from homology"/>
<keyword evidence="6 11" id="KW-0812">Transmembrane</keyword>
<keyword evidence="10 11" id="KW-0472">Membrane</keyword>